<dbReference type="InterPro" id="IPR023210">
    <property type="entry name" value="NADP_OxRdtase_dom"/>
</dbReference>
<comment type="caution">
    <text evidence="2">The sequence shown here is derived from an EMBL/GenBank/DDBJ whole genome shotgun (WGS) entry which is preliminary data.</text>
</comment>
<evidence type="ECO:0000313" key="3">
    <source>
        <dbReference type="Proteomes" id="UP000633509"/>
    </source>
</evidence>
<protein>
    <submittedName>
        <fullName evidence="2">Aryl-alcohol dehydrogenase-like predicted oxidoreductase</fullName>
    </submittedName>
</protein>
<dbReference type="Gene3D" id="3.20.20.100">
    <property type="entry name" value="NADP-dependent oxidoreductase domain"/>
    <property type="match status" value="1"/>
</dbReference>
<dbReference type="InterPro" id="IPR036812">
    <property type="entry name" value="NAD(P)_OxRdtase_dom_sf"/>
</dbReference>
<dbReference type="Pfam" id="PF00248">
    <property type="entry name" value="Aldo_ket_red"/>
    <property type="match status" value="1"/>
</dbReference>
<keyword evidence="3" id="KW-1185">Reference proteome</keyword>
<name>A0ABR9LRU0_9ACTN</name>
<dbReference type="RefSeq" id="WP_192784490.1">
    <property type="nucleotide sequence ID" value="NZ_JADBEK010000001.1"/>
</dbReference>
<evidence type="ECO:0000259" key="1">
    <source>
        <dbReference type="Pfam" id="PF00248"/>
    </source>
</evidence>
<evidence type="ECO:0000313" key="2">
    <source>
        <dbReference type="EMBL" id="MBE1583387.1"/>
    </source>
</evidence>
<dbReference type="Proteomes" id="UP000633509">
    <property type="component" value="Unassembled WGS sequence"/>
</dbReference>
<dbReference type="EMBL" id="JADBEK010000001">
    <property type="protein sequence ID" value="MBE1583387.1"/>
    <property type="molecule type" value="Genomic_DNA"/>
</dbReference>
<feature type="domain" description="NADP-dependent oxidoreductase" evidence="1">
    <location>
        <begin position="2"/>
        <end position="35"/>
    </location>
</feature>
<accession>A0ABR9LRU0</accession>
<reference evidence="2 3" key="1">
    <citation type="submission" date="2020-10" db="EMBL/GenBank/DDBJ databases">
        <title>Sequencing the genomes of 1000 actinobacteria strains.</title>
        <authorList>
            <person name="Klenk H.-P."/>
        </authorList>
    </citation>
    <scope>NUCLEOTIDE SEQUENCE [LARGE SCALE GENOMIC DNA]</scope>
    <source>
        <strain evidence="2 3">DSM 43173</strain>
    </source>
</reference>
<dbReference type="SUPFAM" id="SSF51430">
    <property type="entry name" value="NAD(P)-linked oxidoreductase"/>
    <property type="match status" value="1"/>
</dbReference>
<gene>
    <name evidence="2" type="ORF">H4W80_001645</name>
</gene>
<proteinExistence type="predicted"/>
<sequence length="36" mass="3848">MLPIPGSTSLEHLTENLQAARLTLSDDEVARLTALA</sequence>
<organism evidence="2 3">
    <name type="scientific">Nonomuraea angiospora</name>
    <dbReference type="NCBI Taxonomy" id="46172"/>
    <lineage>
        <taxon>Bacteria</taxon>
        <taxon>Bacillati</taxon>
        <taxon>Actinomycetota</taxon>
        <taxon>Actinomycetes</taxon>
        <taxon>Streptosporangiales</taxon>
        <taxon>Streptosporangiaceae</taxon>
        <taxon>Nonomuraea</taxon>
    </lineage>
</organism>